<dbReference type="RefSeq" id="WP_007343206.1">
    <property type="nucleotide sequence ID" value="NZ_GL878494.1"/>
</dbReference>
<dbReference type="InterPro" id="IPR011527">
    <property type="entry name" value="ABC1_TM_dom"/>
</dbReference>
<dbReference type="Pfam" id="PF13748">
    <property type="entry name" value="ABC_membrane_3"/>
    <property type="match status" value="1"/>
</dbReference>
<keyword evidence="4 5" id="KW-0472">Membrane</keyword>
<feature type="transmembrane region" description="Helical" evidence="5">
    <location>
        <begin position="213"/>
        <end position="234"/>
    </location>
</feature>
<dbReference type="OrthoDB" id="262142at2"/>
<evidence type="ECO:0000256" key="2">
    <source>
        <dbReference type="ARBA" id="ARBA00022692"/>
    </source>
</evidence>
<keyword evidence="8" id="KW-1185">Reference proteome</keyword>
<evidence type="ECO:0000256" key="3">
    <source>
        <dbReference type="ARBA" id="ARBA00022989"/>
    </source>
</evidence>
<sequence>MSALRNLKTIARNNKRRLLGTFALVAAENLLLLVYPVFGGFAINGVLAGNLPQALLYAFVVLVIWLVGAARRAADTRTFTRIYAEMVVPVIVSQRAEGEETSAVSARVALSRELVDFFENHLPTLITAAVSMAGAVLMLLIIEPWPGVAALAVMAVFALLVPRFAATNDRLYFRLSNRLEHDVGQIERARRRHLNRHYGLISRLRIRISNREAAGYLLIGLALCALFGFTFAWLTLAGRRDPGHIYAVVSYLWSFAMSIDDAPHLPEEFYKIKYIGKRVHVEDA</sequence>
<dbReference type="EMBL" id="AFAY01000046">
    <property type="protein sequence ID" value="EGF09949.1"/>
    <property type="molecule type" value="Genomic_DNA"/>
</dbReference>
<keyword evidence="3 5" id="KW-1133">Transmembrane helix</keyword>
<gene>
    <name evidence="7" type="ORF">HMPREF9123_2201</name>
</gene>
<dbReference type="InterPro" id="IPR036640">
    <property type="entry name" value="ABC1_TM_sf"/>
</dbReference>
<evidence type="ECO:0000313" key="7">
    <source>
        <dbReference type="EMBL" id="EGF09949.1"/>
    </source>
</evidence>
<feature type="transmembrane region" description="Helical" evidence="5">
    <location>
        <begin position="21"/>
        <end position="43"/>
    </location>
</feature>
<evidence type="ECO:0000256" key="1">
    <source>
        <dbReference type="ARBA" id="ARBA00004651"/>
    </source>
</evidence>
<proteinExistence type="predicted"/>
<feature type="transmembrane region" description="Helical" evidence="5">
    <location>
        <begin position="55"/>
        <end position="74"/>
    </location>
</feature>
<feature type="domain" description="ABC transmembrane type-1" evidence="6">
    <location>
        <begin position="7"/>
        <end position="238"/>
    </location>
</feature>
<feature type="transmembrane region" description="Helical" evidence="5">
    <location>
        <begin position="148"/>
        <end position="166"/>
    </location>
</feature>
<dbReference type="Proteomes" id="UP000004105">
    <property type="component" value="Unassembled WGS sequence"/>
</dbReference>
<dbReference type="GO" id="GO:0005886">
    <property type="term" value="C:plasma membrane"/>
    <property type="evidence" value="ECO:0007669"/>
    <property type="project" value="UniProtKB-SubCell"/>
</dbReference>
<organism evidence="7 8">
    <name type="scientific">Neisseria bacilliformis ATCC BAA-1200</name>
    <dbReference type="NCBI Taxonomy" id="888742"/>
    <lineage>
        <taxon>Bacteria</taxon>
        <taxon>Pseudomonadati</taxon>
        <taxon>Pseudomonadota</taxon>
        <taxon>Betaproteobacteria</taxon>
        <taxon>Neisseriales</taxon>
        <taxon>Neisseriaceae</taxon>
        <taxon>Neisseria</taxon>
    </lineage>
</organism>
<reference evidence="7 8" key="1">
    <citation type="submission" date="2011-02" db="EMBL/GenBank/DDBJ databases">
        <authorList>
            <person name="Muzny D."/>
            <person name="Qin X."/>
            <person name="Deng J."/>
            <person name="Jiang H."/>
            <person name="Liu Y."/>
            <person name="Qu J."/>
            <person name="Song X.-Z."/>
            <person name="Zhang L."/>
            <person name="Thornton R."/>
            <person name="Coyle M."/>
            <person name="Francisco L."/>
            <person name="Jackson L."/>
            <person name="Javaid M."/>
            <person name="Korchina V."/>
            <person name="Kovar C."/>
            <person name="Mata R."/>
            <person name="Mathew T."/>
            <person name="Ngo R."/>
            <person name="Nguyen L."/>
            <person name="Nguyen N."/>
            <person name="Okwuonu G."/>
            <person name="Ongeri F."/>
            <person name="Pham C."/>
            <person name="Simmons D."/>
            <person name="Wilczek-Boney K."/>
            <person name="Hale W."/>
            <person name="Jakkamsetti A."/>
            <person name="Pham P."/>
            <person name="Ruth R."/>
            <person name="San Lucas F."/>
            <person name="Warren J."/>
            <person name="Zhang J."/>
            <person name="Zhao Z."/>
            <person name="Zhou C."/>
            <person name="Zhu D."/>
            <person name="Lee S."/>
            <person name="Bess C."/>
            <person name="Blankenburg K."/>
            <person name="Forbes L."/>
            <person name="Fu Q."/>
            <person name="Gubbala S."/>
            <person name="Hirani K."/>
            <person name="Jayaseelan J.C."/>
            <person name="Lara F."/>
            <person name="Munidasa M."/>
            <person name="Palculict T."/>
            <person name="Patil S."/>
            <person name="Pu L.-L."/>
            <person name="Saada N."/>
            <person name="Tang L."/>
            <person name="Weissenberger G."/>
            <person name="Zhu Y."/>
            <person name="Hemphill L."/>
            <person name="Shang Y."/>
            <person name="Youmans B."/>
            <person name="Ayvaz T."/>
            <person name="Ross M."/>
            <person name="Santibanez J."/>
            <person name="Aqrawi P."/>
            <person name="Gross S."/>
            <person name="Joshi V."/>
            <person name="Fowler G."/>
            <person name="Nazareth L."/>
            <person name="Reid J."/>
            <person name="Worley K."/>
            <person name="Petrosino J."/>
            <person name="Highlander S."/>
            <person name="Gibbs R."/>
        </authorList>
    </citation>
    <scope>NUCLEOTIDE SEQUENCE [LARGE SCALE GENOMIC DNA]</scope>
    <source>
        <strain evidence="7 8">ATCC BAA-1200</strain>
    </source>
</reference>
<dbReference type="GO" id="GO:0005524">
    <property type="term" value="F:ATP binding"/>
    <property type="evidence" value="ECO:0007669"/>
    <property type="project" value="InterPro"/>
</dbReference>
<accession>F2BEP4</accession>
<keyword evidence="2 5" id="KW-0812">Transmembrane</keyword>
<feature type="transmembrane region" description="Helical" evidence="5">
    <location>
        <begin position="122"/>
        <end position="142"/>
    </location>
</feature>
<dbReference type="STRING" id="267212.GCA_001063965_01401"/>
<evidence type="ECO:0000256" key="4">
    <source>
        <dbReference type="ARBA" id="ARBA00023136"/>
    </source>
</evidence>
<evidence type="ECO:0000256" key="5">
    <source>
        <dbReference type="SAM" id="Phobius"/>
    </source>
</evidence>
<dbReference type="Gene3D" id="1.20.1560.10">
    <property type="entry name" value="ABC transporter type 1, transmembrane domain"/>
    <property type="match status" value="1"/>
</dbReference>
<comment type="caution">
    <text evidence="7">The sequence shown here is derived from an EMBL/GenBank/DDBJ whole genome shotgun (WGS) entry which is preliminary data.</text>
</comment>
<protein>
    <submittedName>
        <fullName evidence="7">Integral membrane protein</fullName>
    </submittedName>
</protein>
<dbReference type="HOGENOM" id="CLU_081577_0_0_4"/>
<evidence type="ECO:0000313" key="8">
    <source>
        <dbReference type="Proteomes" id="UP000004105"/>
    </source>
</evidence>
<dbReference type="AlphaFoldDB" id="F2BEP4"/>
<evidence type="ECO:0000259" key="6">
    <source>
        <dbReference type="Pfam" id="PF13748"/>
    </source>
</evidence>
<name>F2BEP4_9NEIS</name>
<comment type="subcellular location">
    <subcellularLocation>
        <location evidence="1">Cell membrane</location>
        <topology evidence="1">Multi-pass membrane protein</topology>
    </subcellularLocation>
</comment>
<dbReference type="GO" id="GO:0140359">
    <property type="term" value="F:ABC-type transporter activity"/>
    <property type="evidence" value="ECO:0007669"/>
    <property type="project" value="InterPro"/>
</dbReference>
<dbReference type="SUPFAM" id="SSF90123">
    <property type="entry name" value="ABC transporter transmembrane region"/>
    <property type="match status" value="1"/>
</dbReference>